<sequence>MLNFWNGNKSLTRQQHELDVLRAVLQAQQLPYDIVHDATNYPLAADEANIFAFGTDLTTTVAGNLKFAKGTYLMVPHAICGGILGCRVLIVRRDEQDQFAQLSLSELQQRIAGIPGTWADAELLRQNGFKVLEQGTLAQQFLLLQEGLCDFIPLGINEAQSLLDAHSHETGKLAIEPSQMLYYPLPIVFYVHPAQPQLQEVIQKGLLQIDHNGGLERLYQKHYGKSVLRMNPKQRKVIPLVNKQLSDEWNEFKPMYLE</sequence>
<reference evidence="1 2" key="1">
    <citation type="submission" date="2019-09" db="EMBL/GenBank/DDBJ databases">
        <authorList>
            <person name="Kritzky A."/>
            <person name="Schelkanova E.Y."/>
            <person name="Alkhova Z.V."/>
            <person name="Smirnova N.I."/>
        </authorList>
    </citation>
    <scope>NUCLEOTIDE SEQUENCE [LARGE SCALE GENOMIC DNA]</scope>
    <source>
        <strain evidence="1 2">M1526</strain>
    </source>
</reference>
<dbReference type="AlphaFoldDB" id="A0A5B1CAV3"/>
<protein>
    <submittedName>
        <fullName evidence="1">Amino acid ABC transporter substrate-binding protein</fullName>
    </submittedName>
</protein>
<dbReference type="SUPFAM" id="SSF53850">
    <property type="entry name" value="Periplasmic binding protein-like II"/>
    <property type="match status" value="1"/>
</dbReference>
<dbReference type="Proteomes" id="UP000323225">
    <property type="component" value="Unassembled WGS sequence"/>
</dbReference>
<comment type="caution">
    <text evidence="1">The sequence shown here is derived from an EMBL/GenBank/DDBJ whole genome shotgun (WGS) entry which is preliminary data.</text>
</comment>
<accession>A0A5B1CAV3</accession>
<dbReference type="RefSeq" id="WP_088128145.1">
    <property type="nucleotide sequence ID" value="NZ_CP184804.1"/>
</dbReference>
<gene>
    <name evidence="1" type="ORF">F0M16_00165</name>
</gene>
<evidence type="ECO:0000313" key="2">
    <source>
        <dbReference type="Proteomes" id="UP000323225"/>
    </source>
</evidence>
<name>A0A5B1CAV3_VIBCL</name>
<evidence type="ECO:0000313" key="1">
    <source>
        <dbReference type="EMBL" id="KAA1256750.1"/>
    </source>
</evidence>
<dbReference type="EMBL" id="VUAA01000001">
    <property type="protein sequence ID" value="KAA1256750.1"/>
    <property type="molecule type" value="Genomic_DNA"/>
</dbReference>
<organism evidence="1 2">
    <name type="scientific">Vibrio cholerae</name>
    <dbReference type="NCBI Taxonomy" id="666"/>
    <lineage>
        <taxon>Bacteria</taxon>
        <taxon>Pseudomonadati</taxon>
        <taxon>Pseudomonadota</taxon>
        <taxon>Gammaproteobacteria</taxon>
        <taxon>Vibrionales</taxon>
        <taxon>Vibrionaceae</taxon>
        <taxon>Vibrio</taxon>
    </lineage>
</organism>
<dbReference type="Gene3D" id="3.40.190.10">
    <property type="entry name" value="Periplasmic binding protein-like II"/>
    <property type="match status" value="2"/>
</dbReference>
<proteinExistence type="predicted"/>